<comment type="cofactor">
    <cofactor evidence="2 10">
        <name>Mg(2+)</name>
        <dbReference type="ChEBI" id="CHEBI:18420"/>
    </cofactor>
</comment>
<feature type="active site" description="Nucleophile" evidence="10">
    <location>
        <position position="8"/>
    </location>
</feature>
<dbReference type="CDD" id="cd07512">
    <property type="entry name" value="HAD_PGPase"/>
    <property type="match status" value="1"/>
</dbReference>
<dbReference type="Gene3D" id="3.40.50.1000">
    <property type="entry name" value="HAD superfamily/HAD-like"/>
    <property type="match status" value="1"/>
</dbReference>
<dbReference type="Pfam" id="PF13419">
    <property type="entry name" value="HAD_2"/>
    <property type="match status" value="1"/>
</dbReference>
<dbReference type="Proteomes" id="UP000679352">
    <property type="component" value="Chromosome"/>
</dbReference>
<proteinExistence type="inferred from homology"/>
<evidence type="ECO:0000313" key="11">
    <source>
        <dbReference type="EMBL" id="QWK91814.1"/>
    </source>
</evidence>
<dbReference type="PRINTS" id="PR00413">
    <property type="entry name" value="HADHALOGNASE"/>
</dbReference>
<evidence type="ECO:0000256" key="4">
    <source>
        <dbReference type="ARBA" id="ARBA00006171"/>
    </source>
</evidence>
<accession>A0A975P8W7</accession>
<evidence type="ECO:0000256" key="1">
    <source>
        <dbReference type="ARBA" id="ARBA00000830"/>
    </source>
</evidence>
<dbReference type="InterPro" id="IPR050155">
    <property type="entry name" value="HAD-like_hydrolase_sf"/>
</dbReference>
<evidence type="ECO:0000256" key="8">
    <source>
        <dbReference type="ARBA" id="ARBA00022842"/>
    </source>
</evidence>
<dbReference type="NCBIfam" id="TIGR01449">
    <property type="entry name" value="PGP_bact"/>
    <property type="match status" value="1"/>
</dbReference>
<dbReference type="GO" id="GO:0005829">
    <property type="term" value="C:cytosol"/>
    <property type="evidence" value="ECO:0007669"/>
    <property type="project" value="TreeGrafter"/>
</dbReference>
<evidence type="ECO:0000256" key="10">
    <source>
        <dbReference type="HAMAP-Rule" id="MF_00495"/>
    </source>
</evidence>
<dbReference type="GO" id="GO:0006281">
    <property type="term" value="P:DNA repair"/>
    <property type="evidence" value="ECO:0007669"/>
    <property type="project" value="TreeGrafter"/>
</dbReference>
<evidence type="ECO:0000256" key="2">
    <source>
        <dbReference type="ARBA" id="ARBA00001946"/>
    </source>
</evidence>
<dbReference type="InterPro" id="IPR006439">
    <property type="entry name" value="HAD-SF_hydro_IA"/>
</dbReference>
<protein>
    <recommendedName>
        <fullName evidence="5 10">Phosphoglycolate phosphatase</fullName>
        <shortName evidence="10">PGP</shortName>
        <shortName evidence="10">PGPase</shortName>
        <ecNumber evidence="5 10">3.1.3.18</ecNumber>
    </recommendedName>
</protein>
<organism evidence="11 12">
    <name type="scientific">Gemmobacter fulvus</name>
    <dbReference type="NCBI Taxonomy" id="2840474"/>
    <lineage>
        <taxon>Bacteria</taxon>
        <taxon>Pseudomonadati</taxon>
        <taxon>Pseudomonadota</taxon>
        <taxon>Alphaproteobacteria</taxon>
        <taxon>Rhodobacterales</taxon>
        <taxon>Paracoccaceae</taxon>
        <taxon>Gemmobacter</taxon>
    </lineage>
</organism>
<evidence type="ECO:0000313" key="12">
    <source>
        <dbReference type="Proteomes" id="UP000679352"/>
    </source>
</evidence>
<dbReference type="KEGG" id="gfu:KM031_08150"/>
<feature type="binding site" evidence="10">
    <location>
        <position position="167"/>
    </location>
    <ligand>
        <name>Mg(2+)</name>
        <dbReference type="ChEBI" id="CHEBI:18420"/>
    </ligand>
</feature>
<dbReference type="HAMAP" id="MF_00495">
    <property type="entry name" value="GPH_hydrolase_bact"/>
    <property type="match status" value="1"/>
</dbReference>
<evidence type="ECO:0000256" key="5">
    <source>
        <dbReference type="ARBA" id="ARBA00013078"/>
    </source>
</evidence>
<comment type="pathway">
    <text evidence="3 10">Organic acid metabolism; glycolate biosynthesis; glycolate from 2-phosphoglycolate: step 1/1.</text>
</comment>
<comment type="function">
    <text evidence="10">Specifically catalyzes the dephosphorylation of 2-phosphoglycolate. Is involved in the dissimilation of the intracellular 2-phosphoglycolate formed during the DNA repair of 3'-phosphoglycolate ends, a major class of DNA lesions induced by oxidative stress.</text>
</comment>
<dbReference type="GO" id="GO:0046295">
    <property type="term" value="P:glycolate biosynthetic process"/>
    <property type="evidence" value="ECO:0007669"/>
    <property type="project" value="UniProtKB-UniRule"/>
</dbReference>
<dbReference type="SUPFAM" id="SSF56784">
    <property type="entry name" value="HAD-like"/>
    <property type="match status" value="1"/>
</dbReference>
<dbReference type="NCBIfam" id="TIGR01549">
    <property type="entry name" value="HAD-SF-IA-v1"/>
    <property type="match status" value="1"/>
</dbReference>
<keyword evidence="8 10" id="KW-0460">Magnesium</keyword>
<reference evidence="11" key="1">
    <citation type="submission" date="2021-06" db="EMBL/GenBank/DDBJ databases">
        <title>Direct submission.</title>
        <authorList>
            <person name="Lee C.-S."/>
            <person name="Jin L."/>
        </authorList>
    </citation>
    <scope>NUCLEOTIDE SEQUENCE</scope>
    <source>
        <strain evidence="11">Con5</strain>
    </source>
</reference>
<dbReference type="EC" id="3.1.3.18" evidence="5 10"/>
<dbReference type="PANTHER" id="PTHR43434:SF1">
    <property type="entry name" value="PHOSPHOGLYCOLATE PHOSPHATASE"/>
    <property type="match status" value="1"/>
</dbReference>
<dbReference type="GO" id="GO:0046872">
    <property type="term" value="F:metal ion binding"/>
    <property type="evidence" value="ECO:0007669"/>
    <property type="project" value="UniProtKB-KW"/>
</dbReference>
<dbReference type="SFLD" id="SFLDG01129">
    <property type="entry name" value="C1.5:_HAD__Beta-PGM__Phosphata"/>
    <property type="match status" value="1"/>
</dbReference>
<keyword evidence="6 10" id="KW-0479">Metal-binding</keyword>
<dbReference type="AlphaFoldDB" id="A0A975P8W7"/>
<dbReference type="RefSeq" id="WP_215506355.1">
    <property type="nucleotide sequence ID" value="NZ_CP076361.1"/>
</dbReference>
<dbReference type="Gene3D" id="1.10.150.240">
    <property type="entry name" value="Putative phosphatase, domain 2"/>
    <property type="match status" value="1"/>
</dbReference>
<comment type="catalytic activity">
    <reaction evidence="1 10">
        <text>2-phosphoglycolate + H2O = glycolate + phosphate</text>
        <dbReference type="Rhea" id="RHEA:14369"/>
        <dbReference type="ChEBI" id="CHEBI:15377"/>
        <dbReference type="ChEBI" id="CHEBI:29805"/>
        <dbReference type="ChEBI" id="CHEBI:43474"/>
        <dbReference type="ChEBI" id="CHEBI:58033"/>
        <dbReference type="EC" id="3.1.3.18"/>
    </reaction>
</comment>
<feature type="binding site" evidence="10">
    <location>
        <position position="10"/>
    </location>
    <ligand>
        <name>Mg(2+)</name>
        <dbReference type="ChEBI" id="CHEBI:18420"/>
    </ligand>
</feature>
<keyword evidence="7 10" id="KW-0378">Hydrolase</keyword>
<keyword evidence="12" id="KW-1185">Reference proteome</keyword>
<dbReference type="PANTHER" id="PTHR43434">
    <property type="entry name" value="PHOSPHOGLYCOLATE PHOSPHATASE"/>
    <property type="match status" value="1"/>
</dbReference>
<dbReference type="GO" id="GO:0005975">
    <property type="term" value="P:carbohydrate metabolic process"/>
    <property type="evidence" value="ECO:0007669"/>
    <property type="project" value="InterPro"/>
</dbReference>
<evidence type="ECO:0000256" key="3">
    <source>
        <dbReference type="ARBA" id="ARBA00004818"/>
    </source>
</evidence>
<evidence type="ECO:0000256" key="6">
    <source>
        <dbReference type="ARBA" id="ARBA00022723"/>
    </source>
</evidence>
<gene>
    <name evidence="11" type="primary">gph</name>
    <name evidence="11" type="ORF">KM031_08150</name>
</gene>
<sequence>MTLSLIFDLDGTLIDSLPDIHAAMNRVLVARGSAPLSRAQVQGFVGKGAPNLVARCVEAGGDAPDGPVYAEVLAAFLREYEDATGLTTLYPGVVAALEALSRAGYALGLCTNKPLAPTMAILRHLDLARFFPVVIGGDSLPQKKPDPAPLFETQRRMGRADMIFIGDSEVDAATAQAAGVPFLLYTEGYRKGPVDTLPHSASFADFKDLPGLIAQITAPAAP</sequence>
<dbReference type="InterPro" id="IPR023214">
    <property type="entry name" value="HAD_sf"/>
</dbReference>
<dbReference type="InterPro" id="IPR023198">
    <property type="entry name" value="PGP-like_dom2"/>
</dbReference>
<evidence type="ECO:0000256" key="7">
    <source>
        <dbReference type="ARBA" id="ARBA00022801"/>
    </source>
</evidence>
<dbReference type="EMBL" id="CP076361">
    <property type="protein sequence ID" value="QWK91814.1"/>
    <property type="molecule type" value="Genomic_DNA"/>
</dbReference>
<feature type="binding site" evidence="10">
    <location>
        <position position="8"/>
    </location>
    <ligand>
        <name>Mg(2+)</name>
        <dbReference type="ChEBI" id="CHEBI:18420"/>
    </ligand>
</feature>
<dbReference type="InterPro" id="IPR036412">
    <property type="entry name" value="HAD-like_sf"/>
</dbReference>
<name>A0A975P8W7_9RHOB</name>
<dbReference type="SFLD" id="SFLDS00003">
    <property type="entry name" value="Haloacid_Dehalogenase"/>
    <property type="match status" value="1"/>
</dbReference>
<dbReference type="InterPro" id="IPR041492">
    <property type="entry name" value="HAD_2"/>
</dbReference>
<comment type="similarity">
    <text evidence="4 10">Belongs to the HAD-like hydrolase superfamily. CbbY/CbbZ/Gph/YieH family.</text>
</comment>
<evidence type="ECO:0000256" key="9">
    <source>
        <dbReference type="ARBA" id="ARBA00023277"/>
    </source>
</evidence>
<keyword evidence="9 10" id="KW-0119">Carbohydrate metabolism</keyword>
<dbReference type="GO" id="GO:0008967">
    <property type="term" value="F:phosphoglycolate phosphatase activity"/>
    <property type="evidence" value="ECO:0007669"/>
    <property type="project" value="UniProtKB-UniRule"/>
</dbReference>
<dbReference type="InterPro" id="IPR037512">
    <property type="entry name" value="PGPase_prok"/>
</dbReference>